<reference evidence="2 3" key="1">
    <citation type="submission" date="2021-04" db="EMBL/GenBank/DDBJ databases">
        <authorList>
            <person name="Rakotoarivonina H."/>
        </authorList>
    </citation>
    <scope>NUCLEOTIDE SEQUENCE [LARGE SCALE GENOMIC DNA]</scope>
    <source>
        <strain evidence="2 3">XE</strain>
    </source>
</reference>
<dbReference type="CDD" id="cd03811">
    <property type="entry name" value="GT4_GT28_WabH-like"/>
    <property type="match status" value="1"/>
</dbReference>
<accession>A0ABM8V4M0</accession>
<name>A0ABM8V4M0_THEXY</name>
<evidence type="ECO:0000313" key="2">
    <source>
        <dbReference type="EMBL" id="CAG5086023.1"/>
    </source>
</evidence>
<dbReference type="SUPFAM" id="SSF53756">
    <property type="entry name" value="UDP-Glycosyltransferase/glycogen phosphorylase"/>
    <property type="match status" value="1"/>
</dbReference>
<feature type="domain" description="Glycosyl transferase family 1" evidence="1">
    <location>
        <begin position="234"/>
        <end position="393"/>
    </location>
</feature>
<sequence>MKKRVLITLYDMEIGGIERSLVNMLEHFDYDRYEVDLLVFRHTGELLPMLTDRVRLLPEERGLAAYRKSIVECVKDGQLLSAIVRMGCKYGSRLKALRHPVNRRDAGAGYIQMQLVSKYMARIQPRRRERYHAAISFSWPHDYTARNVRADVKIAWIHTDYSVLAVDRELDLNMWQSFDFLASVSPACTRSFLSRYPELEGRVVEIENIQSPSFVRAMADEGGVPPEMADDPEDGAGEKPFRIVSVGRLSYAKGFDLAARALRLLHDRGLAHIRWYIVGFGSMEAELKELAAELGLRDSFRLLGKKANPYPYMKAADLYVQPSRYEGKAVVVTEAQILGKPVLVADYPTAASQVTDGVDGYICPSGPEGLADAIERLVRDRGALDRVAEGARRRDYGNADELKKLYHMMA</sequence>
<organism evidence="2 3">
    <name type="scientific">Thermobacillus xylanilyticus</name>
    <dbReference type="NCBI Taxonomy" id="76633"/>
    <lineage>
        <taxon>Bacteria</taxon>
        <taxon>Bacillati</taxon>
        <taxon>Bacillota</taxon>
        <taxon>Bacilli</taxon>
        <taxon>Bacillales</taxon>
        <taxon>Paenibacillaceae</taxon>
        <taxon>Thermobacillus</taxon>
    </lineage>
</organism>
<dbReference type="Proteomes" id="UP000681526">
    <property type="component" value="Unassembled WGS sequence"/>
</dbReference>
<evidence type="ECO:0000313" key="3">
    <source>
        <dbReference type="Proteomes" id="UP000681526"/>
    </source>
</evidence>
<gene>
    <name evidence="2" type="primary">txxe-894</name>
    <name evidence="2" type="ORF">TXXE_09385</name>
</gene>
<dbReference type="Pfam" id="PF00534">
    <property type="entry name" value="Glycos_transf_1"/>
    <property type="match status" value="1"/>
</dbReference>
<dbReference type="Gene3D" id="3.40.50.2000">
    <property type="entry name" value="Glycogen Phosphorylase B"/>
    <property type="match status" value="2"/>
</dbReference>
<dbReference type="InterPro" id="IPR001296">
    <property type="entry name" value="Glyco_trans_1"/>
</dbReference>
<protein>
    <submittedName>
        <fullName evidence="2">Capsular polysaccharide biosynthesis protein, Glycosyltransferase Family 4</fullName>
    </submittedName>
</protein>
<comment type="caution">
    <text evidence="2">The sequence shown here is derived from an EMBL/GenBank/DDBJ whole genome shotgun (WGS) entry which is preliminary data.</text>
</comment>
<dbReference type="RefSeq" id="WP_015255961.1">
    <property type="nucleotide sequence ID" value="NZ_CAJRAY010000043.1"/>
</dbReference>
<dbReference type="PANTHER" id="PTHR12526">
    <property type="entry name" value="GLYCOSYLTRANSFERASE"/>
    <property type="match status" value="1"/>
</dbReference>
<dbReference type="PANTHER" id="PTHR12526:SF630">
    <property type="entry name" value="GLYCOSYLTRANSFERASE"/>
    <property type="match status" value="1"/>
</dbReference>
<proteinExistence type="predicted"/>
<evidence type="ECO:0000259" key="1">
    <source>
        <dbReference type="Pfam" id="PF00534"/>
    </source>
</evidence>
<keyword evidence="3" id="KW-1185">Reference proteome</keyword>
<dbReference type="EMBL" id="CAJRAY010000043">
    <property type="protein sequence ID" value="CAG5086023.1"/>
    <property type="molecule type" value="Genomic_DNA"/>
</dbReference>